<protein>
    <recommendedName>
        <fullName evidence="4">AIG2 family protein</fullName>
    </recommendedName>
</protein>
<dbReference type="Proteomes" id="UP000316887">
    <property type="component" value="Unassembled WGS sequence"/>
</dbReference>
<dbReference type="EMBL" id="VFOF01000001">
    <property type="protein sequence ID" value="TQL16740.1"/>
    <property type="molecule type" value="Genomic_DNA"/>
</dbReference>
<dbReference type="AlphaFoldDB" id="A0A542VZI6"/>
<name>A0A542VZI6_ZYMMB</name>
<gene>
    <name evidence="2" type="ORF">FBY58_0284</name>
</gene>
<evidence type="ECO:0008006" key="4">
    <source>
        <dbReference type="Google" id="ProtNLM"/>
    </source>
</evidence>
<dbReference type="PANTHER" id="PTHR12935:SF0">
    <property type="entry name" value="GAMMA-GLUTAMYLCYCLOTRANSFERASE"/>
    <property type="match status" value="1"/>
</dbReference>
<dbReference type="PANTHER" id="PTHR12935">
    <property type="entry name" value="GAMMA-GLUTAMYLCYCLOTRANSFERASE"/>
    <property type="match status" value="1"/>
</dbReference>
<evidence type="ECO:0000313" key="2">
    <source>
        <dbReference type="EMBL" id="TQL16740.1"/>
    </source>
</evidence>
<dbReference type="InterPro" id="IPR013024">
    <property type="entry name" value="GGCT-like"/>
</dbReference>
<keyword evidence="1" id="KW-0456">Lyase</keyword>
<dbReference type="GO" id="GO:0003839">
    <property type="term" value="F:gamma-glutamylcyclotransferase activity"/>
    <property type="evidence" value="ECO:0007669"/>
    <property type="project" value="InterPro"/>
</dbReference>
<organism evidence="2 3">
    <name type="scientific">Zymomonas mobilis</name>
    <dbReference type="NCBI Taxonomy" id="542"/>
    <lineage>
        <taxon>Bacteria</taxon>
        <taxon>Pseudomonadati</taxon>
        <taxon>Pseudomonadota</taxon>
        <taxon>Alphaproteobacteria</taxon>
        <taxon>Sphingomonadales</taxon>
        <taxon>Zymomonadaceae</taxon>
        <taxon>Zymomonas</taxon>
    </lineage>
</organism>
<dbReference type="CDD" id="cd06661">
    <property type="entry name" value="GGCT_like"/>
    <property type="match status" value="1"/>
</dbReference>
<dbReference type="OrthoDB" id="141582at2"/>
<evidence type="ECO:0000256" key="1">
    <source>
        <dbReference type="ARBA" id="ARBA00023239"/>
    </source>
</evidence>
<evidence type="ECO:0000313" key="3">
    <source>
        <dbReference type="Proteomes" id="UP000316887"/>
    </source>
</evidence>
<dbReference type="InterPro" id="IPR017939">
    <property type="entry name" value="G-Glutamylcylcotransferase"/>
</dbReference>
<dbReference type="InterPro" id="IPR036568">
    <property type="entry name" value="GGCT-like_sf"/>
</dbReference>
<comment type="caution">
    <text evidence="2">The sequence shown here is derived from an EMBL/GenBank/DDBJ whole genome shotgun (WGS) entry which is preliminary data.</text>
</comment>
<dbReference type="SUPFAM" id="SSF110857">
    <property type="entry name" value="Gamma-glutamyl cyclotransferase-like"/>
    <property type="match status" value="1"/>
</dbReference>
<proteinExistence type="predicted"/>
<sequence>MAPRQKKPDMLYFAYGANMNTERNCHKAKILTVARLPDHKLSFYAHSDIWDGGAETLIPAAGEDLWGIVYKLAAMDSDVLDIRQNAKQDGTGSYFHTPEDVMGIDGQIYSVLVYKKAALGNAEQPSDEQMADIIASAEKHGLPSEYIDGLKEITTKKARYPVPMKGSMEDFLKNFVPCEC</sequence>
<dbReference type="RefSeq" id="WP_141919147.1">
    <property type="nucleotide sequence ID" value="NZ_VFOF01000001.1"/>
</dbReference>
<accession>A0A542VZI6</accession>
<dbReference type="Gene3D" id="3.10.490.10">
    <property type="entry name" value="Gamma-glutamyl cyclotransferase-like"/>
    <property type="match status" value="1"/>
</dbReference>
<reference evidence="2 3" key="1">
    <citation type="submission" date="2019-06" db="EMBL/GenBank/DDBJ databases">
        <title>Genome sequencing of Zymomonas mobilis strains for genetic engineering and biofuel applications.</title>
        <authorList>
            <person name="Teravest M."/>
        </authorList>
    </citation>
    <scope>NUCLEOTIDE SEQUENCE [LARGE SCALE GENOMIC DNA]</scope>
    <source>
        <strain evidence="2 3">AN0101</strain>
    </source>
</reference>